<protein>
    <recommendedName>
        <fullName evidence="4">Lipoprotein</fullName>
    </recommendedName>
</protein>
<evidence type="ECO:0008006" key="4">
    <source>
        <dbReference type="Google" id="ProtNLM"/>
    </source>
</evidence>
<evidence type="ECO:0000313" key="3">
    <source>
        <dbReference type="Proteomes" id="UP000182737"/>
    </source>
</evidence>
<reference evidence="3" key="1">
    <citation type="submission" date="2016-10" db="EMBL/GenBank/DDBJ databases">
        <authorList>
            <person name="Varghese N."/>
            <person name="Submissions S."/>
        </authorList>
    </citation>
    <scope>NUCLEOTIDE SEQUENCE [LARGE SCALE GENOMIC DNA]</scope>
    <source>
        <strain evidence="3">XBD1002</strain>
    </source>
</reference>
<evidence type="ECO:0000256" key="1">
    <source>
        <dbReference type="SAM" id="SignalP"/>
    </source>
</evidence>
<sequence>MKKLIRMFLLLLLIISTSACASTSGMTSAQNDSVVYNEKKQNHKKLLFEDWKYRGFGQTLPEWFESAYEDNLVKIKKSVQQLSSCEIVILRGEGINADQAERVMELEKPGLPEGYELYDSFWAMTGEGKYVSLSLYYKEIL</sequence>
<feature type="chain" id="PRO_5010322246" description="Lipoprotein" evidence="1">
    <location>
        <begin position="22"/>
        <end position="141"/>
    </location>
</feature>
<accession>A0A1I3LCI3</accession>
<keyword evidence="1" id="KW-0732">Signal</keyword>
<dbReference type="RefSeq" id="WP_074932042.1">
    <property type="nucleotide sequence ID" value="NZ_FORI01000006.1"/>
</dbReference>
<keyword evidence="3" id="KW-1185">Reference proteome</keyword>
<name>A0A1I3LCI3_9SPIR</name>
<dbReference type="PROSITE" id="PS51257">
    <property type="entry name" value="PROKAR_LIPOPROTEIN"/>
    <property type="match status" value="1"/>
</dbReference>
<feature type="signal peptide" evidence="1">
    <location>
        <begin position="1"/>
        <end position="21"/>
    </location>
</feature>
<gene>
    <name evidence="2" type="ORF">SAMN04487775_106197</name>
</gene>
<dbReference type="EMBL" id="FORI01000006">
    <property type="protein sequence ID" value="SFI82421.1"/>
    <property type="molecule type" value="Genomic_DNA"/>
</dbReference>
<dbReference type="Proteomes" id="UP000182737">
    <property type="component" value="Unassembled WGS sequence"/>
</dbReference>
<dbReference type="AlphaFoldDB" id="A0A1I3LCI3"/>
<dbReference type="OrthoDB" id="363200at2"/>
<proteinExistence type="predicted"/>
<organism evidence="2 3">
    <name type="scientific">Treponema bryantii</name>
    <dbReference type="NCBI Taxonomy" id="163"/>
    <lineage>
        <taxon>Bacteria</taxon>
        <taxon>Pseudomonadati</taxon>
        <taxon>Spirochaetota</taxon>
        <taxon>Spirochaetia</taxon>
        <taxon>Spirochaetales</taxon>
        <taxon>Treponemataceae</taxon>
        <taxon>Treponema</taxon>
    </lineage>
</organism>
<evidence type="ECO:0000313" key="2">
    <source>
        <dbReference type="EMBL" id="SFI82421.1"/>
    </source>
</evidence>